<dbReference type="Pfam" id="PF01762">
    <property type="entry name" value="Galactosyl_T"/>
    <property type="match status" value="1"/>
</dbReference>
<dbReference type="GO" id="GO:0000139">
    <property type="term" value="C:Golgi membrane"/>
    <property type="evidence" value="ECO:0007669"/>
    <property type="project" value="UniProtKB-SubCell"/>
</dbReference>
<keyword evidence="9 11" id="KW-0333">Golgi apparatus</keyword>
<comment type="caution">
    <text evidence="13">The sequence shown here is derived from an EMBL/GenBank/DDBJ whole genome shotgun (WGS) entry which is preliminary data.</text>
</comment>
<keyword evidence="11" id="KW-0464">Manganese</keyword>
<keyword evidence="8" id="KW-1133">Transmembrane helix</keyword>
<dbReference type="EMBL" id="LSYV01000007">
    <property type="protein sequence ID" value="KXZ53750.1"/>
    <property type="molecule type" value="Genomic_DNA"/>
</dbReference>
<dbReference type="InterPro" id="IPR002659">
    <property type="entry name" value="Glyco_trans_31"/>
</dbReference>
<dbReference type="Proteomes" id="UP000075714">
    <property type="component" value="Unassembled WGS sequence"/>
</dbReference>
<organism evidence="13 14">
    <name type="scientific">Gonium pectorale</name>
    <name type="common">Green alga</name>
    <dbReference type="NCBI Taxonomy" id="33097"/>
    <lineage>
        <taxon>Eukaryota</taxon>
        <taxon>Viridiplantae</taxon>
        <taxon>Chlorophyta</taxon>
        <taxon>core chlorophytes</taxon>
        <taxon>Chlorophyceae</taxon>
        <taxon>CS clade</taxon>
        <taxon>Chlamydomonadales</taxon>
        <taxon>Volvocaceae</taxon>
        <taxon>Gonium</taxon>
    </lineage>
</organism>
<keyword evidence="6" id="KW-0812">Transmembrane</keyword>
<comment type="pathway">
    <text evidence="2">Protein modification; protein glycosylation.</text>
</comment>
<keyword evidence="14" id="KW-1185">Reference proteome</keyword>
<proteinExistence type="inferred from homology"/>
<comment type="cofactor">
    <cofactor evidence="11">
        <name>Mn(2+)</name>
        <dbReference type="ChEBI" id="CHEBI:29035"/>
    </cofactor>
</comment>
<keyword evidence="7" id="KW-0735">Signal-anchor</keyword>
<evidence type="ECO:0000256" key="11">
    <source>
        <dbReference type="RuleBase" id="RU363063"/>
    </source>
</evidence>
<keyword evidence="4 11" id="KW-0328">Glycosyltransferase</keyword>
<keyword evidence="10" id="KW-0472">Membrane</keyword>
<dbReference type="PANTHER" id="PTHR11214">
    <property type="entry name" value="BETA-1,3-N-ACETYLGLUCOSAMINYLTRANSFERASE"/>
    <property type="match status" value="1"/>
</dbReference>
<dbReference type="PANTHER" id="PTHR11214:SF3">
    <property type="entry name" value="BETA-1,3-GALACTOSYLTRANSFERASE 6"/>
    <property type="match status" value="1"/>
</dbReference>
<dbReference type="UniPathway" id="UPA00378"/>
<sequence length="436" mass="45877">MRAIHGRPPVLAVPPRAAERPGQLILQLLESQLRRLSSGKRAAIRASWGAQLRSHLAACVDLVFVLAQPEPAEAEEAEAVLRREVAAAASTVVPALGAAVAGSGPRMGHAGVGAGDLVFVPGLDTYRNLPNKTLRMLQLALSSPRLYTHIVKCDDDVYVRPYKLLYDVILAHRAGMLPQVPSAAPGGAATAGAGRQDLAAAPAAGGAAIAGQQTEGAVTVPTYAPGTEPEAAVAETLFCGGVSGWFSHADDGFKPIRDPESKWYLSPEDLSDRDAPVGVPYPVGWMYVLSRDAAEAALAKAVRYSRFPSSAPPWWGRLPWEDVTMGALLQGVVPLRNHPGFKHPFMPCLADTVAKHLDNLAPELQRPLAAAEEAGAWGRVAGAPGRAEPSSEGSDSGGSGGSSGADCALGLFQAGNFTDWRRWRNEQPDVVLTGRI</sequence>
<evidence type="ECO:0000256" key="9">
    <source>
        <dbReference type="ARBA" id="ARBA00023034"/>
    </source>
</evidence>
<comment type="subcellular location">
    <subcellularLocation>
        <location evidence="1 11">Golgi apparatus membrane</location>
        <topology evidence="1 11">Single-pass type II membrane protein</topology>
    </subcellularLocation>
</comment>
<evidence type="ECO:0000256" key="5">
    <source>
        <dbReference type="ARBA" id="ARBA00022679"/>
    </source>
</evidence>
<evidence type="ECO:0000256" key="12">
    <source>
        <dbReference type="SAM" id="MobiDB-lite"/>
    </source>
</evidence>
<reference evidence="14" key="1">
    <citation type="journal article" date="2016" name="Nat. Commun.">
        <title>The Gonium pectorale genome demonstrates co-option of cell cycle regulation during the evolution of multicellularity.</title>
        <authorList>
            <person name="Hanschen E.R."/>
            <person name="Marriage T.N."/>
            <person name="Ferris P.J."/>
            <person name="Hamaji T."/>
            <person name="Toyoda A."/>
            <person name="Fujiyama A."/>
            <person name="Neme R."/>
            <person name="Noguchi H."/>
            <person name="Minakuchi Y."/>
            <person name="Suzuki M."/>
            <person name="Kawai-Toyooka H."/>
            <person name="Smith D.R."/>
            <person name="Sparks H."/>
            <person name="Anderson J."/>
            <person name="Bakaric R."/>
            <person name="Luria V."/>
            <person name="Karger A."/>
            <person name="Kirschner M.W."/>
            <person name="Durand P.M."/>
            <person name="Michod R.E."/>
            <person name="Nozaki H."/>
            <person name="Olson B.J."/>
        </authorList>
    </citation>
    <scope>NUCLEOTIDE SEQUENCE [LARGE SCALE GENOMIC DNA]</scope>
    <source>
        <strain evidence="14">NIES-2863</strain>
    </source>
</reference>
<dbReference type="AlphaFoldDB" id="A0A150GWK2"/>
<dbReference type="GO" id="GO:0016758">
    <property type="term" value="F:hexosyltransferase activity"/>
    <property type="evidence" value="ECO:0007669"/>
    <property type="project" value="InterPro"/>
</dbReference>
<evidence type="ECO:0000256" key="10">
    <source>
        <dbReference type="ARBA" id="ARBA00023136"/>
    </source>
</evidence>
<dbReference type="OrthoDB" id="511257at2759"/>
<keyword evidence="5" id="KW-0808">Transferase</keyword>
<dbReference type="GO" id="GO:0006493">
    <property type="term" value="P:protein O-linked glycosylation"/>
    <property type="evidence" value="ECO:0007669"/>
    <property type="project" value="TreeGrafter"/>
</dbReference>
<accession>A0A150GWK2</accession>
<evidence type="ECO:0000256" key="1">
    <source>
        <dbReference type="ARBA" id="ARBA00004323"/>
    </source>
</evidence>
<evidence type="ECO:0000313" key="14">
    <source>
        <dbReference type="Proteomes" id="UP000075714"/>
    </source>
</evidence>
<evidence type="ECO:0000256" key="4">
    <source>
        <dbReference type="ARBA" id="ARBA00022676"/>
    </source>
</evidence>
<gene>
    <name evidence="13" type="ORF">GPECTOR_6g667</name>
</gene>
<name>A0A150GWK2_GONPE</name>
<evidence type="ECO:0000256" key="7">
    <source>
        <dbReference type="ARBA" id="ARBA00022968"/>
    </source>
</evidence>
<evidence type="ECO:0000256" key="2">
    <source>
        <dbReference type="ARBA" id="ARBA00004922"/>
    </source>
</evidence>
<feature type="region of interest" description="Disordered" evidence="12">
    <location>
        <begin position="381"/>
        <end position="404"/>
    </location>
</feature>
<evidence type="ECO:0000256" key="6">
    <source>
        <dbReference type="ARBA" id="ARBA00022692"/>
    </source>
</evidence>
<evidence type="ECO:0000256" key="8">
    <source>
        <dbReference type="ARBA" id="ARBA00022989"/>
    </source>
</evidence>
<protein>
    <recommendedName>
        <fullName evidence="11">Hexosyltransferase</fullName>
        <ecNumber evidence="11">2.4.1.-</ecNumber>
    </recommendedName>
</protein>
<comment type="similarity">
    <text evidence="3 11">Belongs to the glycosyltransferase 31 family.</text>
</comment>
<evidence type="ECO:0000256" key="3">
    <source>
        <dbReference type="ARBA" id="ARBA00008661"/>
    </source>
</evidence>
<dbReference type="EC" id="2.4.1.-" evidence="11"/>
<evidence type="ECO:0000313" key="13">
    <source>
        <dbReference type="EMBL" id="KXZ53750.1"/>
    </source>
</evidence>